<gene>
    <name evidence="2" type="ORF">HDK90DRAFT_543365</name>
</gene>
<name>A0ABR1YD54_9PEZI</name>
<protein>
    <submittedName>
        <fullName evidence="2">Uncharacterized protein</fullName>
    </submittedName>
</protein>
<reference evidence="2 3" key="1">
    <citation type="submission" date="2024-04" db="EMBL/GenBank/DDBJ databases">
        <title>Phyllosticta paracitricarpa is synonymous to the EU quarantine fungus P. citricarpa based on phylogenomic analyses.</title>
        <authorList>
            <consortium name="Lawrence Berkeley National Laboratory"/>
            <person name="Van Ingen-Buijs V.A."/>
            <person name="Van Westerhoven A.C."/>
            <person name="Haridas S."/>
            <person name="Skiadas P."/>
            <person name="Martin F."/>
            <person name="Groenewald J.Z."/>
            <person name="Crous P.W."/>
            <person name="Seidl M.F."/>
        </authorList>
    </citation>
    <scope>NUCLEOTIDE SEQUENCE [LARGE SCALE GENOMIC DNA]</scope>
    <source>
        <strain evidence="2 3">CBS 123374</strain>
    </source>
</reference>
<dbReference type="SUPFAM" id="SSF55961">
    <property type="entry name" value="Bet v1-like"/>
    <property type="match status" value="1"/>
</dbReference>
<dbReference type="Proteomes" id="UP001492380">
    <property type="component" value="Unassembled WGS sequence"/>
</dbReference>
<sequence>MPGITLHTSYTSPVNPTSSSSSSSEPSSPPSPPAQTSSAPPTPSFPRKLTHAHLWAGLHRKVRRAQDFVPAIVDCRVEKEEDEGRVVERWVRFKEGREVRERCVAVGGWKVDFQQTDGSTITNLISKGAGGDDDLYLTYIFEWRHPELSADATDEIAQLRAKYDGMAKMAVEKSIESIRKMVAEGVIGEKDGEGWRDIVA</sequence>
<evidence type="ECO:0000256" key="1">
    <source>
        <dbReference type="SAM" id="MobiDB-lite"/>
    </source>
</evidence>
<comment type="caution">
    <text evidence="2">The sequence shown here is derived from an EMBL/GenBank/DDBJ whole genome shotgun (WGS) entry which is preliminary data.</text>
</comment>
<evidence type="ECO:0000313" key="2">
    <source>
        <dbReference type="EMBL" id="KAK8224670.1"/>
    </source>
</evidence>
<dbReference type="Gene3D" id="3.30.530.20">
    <property type="match status" value="1"/>
</dbReference>
<keyword evidence="3" id="KW-1185">Reference proteome</keyword>
<organism evidence="2 3">
    <name type="scientific">Phyllosticta capitalensis</name>
    <dbReference type="NCBI Taxonomy" id="121624"/>
    <lineage>
        <taxon>Eukaryota</taxon>
        <taxon>Fungi</taxon>
        <taxon>Dikarya</taxon>
        <taxon>Ascomycota</taxon>
        <taxon>Pezizomycotina</taxon>
        <taxon>Dothideomycetes</taxon>
        <taxon>Dothideomycetes incertae sedis</taxon>
        <taxon>Botryosphaeriales</taxon>
        <taxon>Phyllostictaceae</taxon>
        <taxon>Phyllosticta</taxon>
    </lineage>
</organism>
<accession>A0ABR1YD54</accession>
<dbReference type="InterPro" id="IPR015075">
    <property type="entry name" value="AtaL"/>
</dbReference>
<evidence type="ECO:0000313" key="3">
    <source>
        <dbReference type="Proteomes" id="UP001492380"/>
    </source>
</evidence>
<proteinExistence type="predicted"/>
<dbReference type="EMBL" id="JBBWRZ010000012">
    <property type="protein sequence ID" value="KAK8224670.1"/>
    <property type="molecule type" value="Genomic_DNA"/>
</dbReference>
<dbReference type="InterPro" id="IPR023393">
    <property type="entry name" value="START-like_dom_sf"/>
</dbReference>
<feature type="region of interest" description="Disordered" evidence="1">
    <location>
        <begin position="1"/>
        <end position="46"/>
    </location>
</feature>
<dbReference type="Pfam" id="PF08982">
    <property type="entry name" value="AtaL"/>
    <property type="match status" value="1"/>
</dbReference>
<feature type="compositionally biased region" description="Low complexity" evidence="1">
    <location>
        <begin position="8"/>
        <end position="26"/>
    </location>
</feature>